<accession>A0A2X2V853</accession>
<dbReference type="Proteomes" id="UP000251584">
    <property type="component" value="Unassembled WGS sequence"/>
</dbReference>
<reference evidence="1 2" key="1">
    <citation type="submission" date="2018-06" db="EMBL/GenBank/DDBJ databases">
        <authorList>
            <consortium name="Pathogen Informatics"/>
            <person name="Doyle S."/>
        </authorList>
    </citation>
    <scope>NUCLEOTIDE SEQUENCE [LARGE SCALE GENOMIC DNA]</scope>
    <source>
        <strain evidence="1 2">NCTC10786</strain>
    </source>
</reference>
<evidence type="ECO:0000313" key="1">
    <source>
        <dbReference type="EMBL" id="SQB21801.1"/>
    </source>
</evidence>
<name>A0A2X2V853_CITKO</name>
<dbReference type="AlphaFoldDB" id="A0A2X2V853"/>
<gene>
    <name evidence="1" type="ORF">NCTC10786_01023</name>
</gene>
<sequence length="39" mass="4743">MSSKLEIRQKQRQDEIINAARQCFSRQRISRRQHVADRC</sequence>
<evidence type="ECO:0000313" key="2">
    <source>
        <dbReference type="Proteomes" id="UP000251584"/>
    </source>
</evidence>
<protein>
    <submittedName>
        <fullName evidence="1">Uncharacterized protein</fullName>
    </submittedName>
</protein>
<dbReference type="EMBL" id="UAVY01000001">
    <property type="protein sequence ID" value="SQB21801.1"/>
    <property type="molecule type" value="Genomic_DNA"/>
</dbReference>
<organism evidence="1 2">
    <name type="scientific">Citrobacter koseri</name>
    <name type="common">Citrobacter diversus</name>
    <dbReference type="NCBI Taxonomy" id="545"/>
    <lineage>
        <taxon>Bacteria</taxon>
        <taxon>Pseudomonadati</taxon>
        <taxon>Pseudomonadota</taxon>
        <taxon>Gammaproteobacteria</taxon>
        <taxon>Enterobacterales</taxon>
        <taxon>Enterobacteriaceae</taxon>
        <taxon>Citrobacter</taxon>
    </lineage>
</organism>
<proteinExistence type="predicted"/>